<dbReference type="Proteomes" id="UP001501243">
    <property type="component" value="Unassembled WGS sequence"/>
</dbReference>
<dbReference type="SUPFAM" id="SSF52540">
    <property type="entry name" value="P-loop containing nucleoside triphosphate hydrolases"/>
    <property type="match status" value="1"/>
</dbReference>
<dbReference type="InterPro" id="IPR027417">
    <property type="entry name" value="P-loop_NTPase"/>
</dbReference>
<sequence length="466" mass="52976">MKTISIYIQQLEVENIKTFESCTTLQLTRPEGDIPQWTLLLGDNGIGKSTLLQLIAWMKPVLPYDADDVPEDFVPAPMINDEENEVLERLVHKTTKRHQVATVKAVFVANQHLGKTLRTPLTTCETKMTIELNTVGKLKEVLPEFTSEKESIFYRDEVALYAYSASRQLGRLNLNNQKLLDTIPGFIQEKTELYDAEEILHTLNYAALGAKSDAEREKYGRFTERVKSMLASLLPDCELIEDIEITPPNPLGRDTEGGIAISTKHGKKIAFSDFSLGYRTVTSWTIDLAWRLFSKHHQRSENPLEEPAIVLIDEIDLHLHPLWQREIMANLSQHFPNVQFIASAHSPLMVQAAVNSNYAVLKFNDDGVKIENEPEGIDGWRIDQILTSELFGLVSARGVEYEELLARRKVLLQQADLTAEEQEELDKVTRRLTNLPTGETTKEMQDRQLIADVVQKMKDNKVKLKL</sequence>
<accession>A0ABP8QRW4</accession>
<dbReference type="RefSeq" id="WP_208133232.1">
    <property type="nucleotide sequence ID" value="NZ_BAABGQ010000016.1"/>
</dbReference>
<dbReference type="Pfam" id="PF13304">
    <property type="entry name" value="AAA_21"/>
    <property type="match status" value="1"/>
</dbReference>
<evidence type="ECO:0000313" key="2">
    <source>
        <dbReference type="EMBL" id="GAA4509208.1"/>
    </source>
</evidence>
<feature type="domain" description="ATPase AAA-type core" evidence="1">
    <location>
        <begin position="250"/>
        <end position="348"/>
    </location>
</feature>
<organism evidence="2 3">
    <name type="scientific">Hymenobacter ginsengisoli</name>
    <dbReference type="NCBI Taxonomy" id="1051626"/>
    <lineage>
        <taxon>Bacteria</taxon>
        <taxon>Pseudomonadati</taxon>
        <taxon>Bacteroidota</taxon>
        <taxon>Cytophagia</taxon>
        <taxon>Cytophagales</taxon>
        <taxon>Hymenobacteraceae</taxon>
        <taxon>Hymenobacter</taxon>
    </lineage>
</organism>
<dbReference type="Gene3D" id="3.40.50.300">
    <property type="entry name" value="P-loop containing nucleotide triphosphate hydrolases"/>
    <property type="match status" value="1"/>
</dbReference>
<dbReference type="InterPro" id="IPR003959">
    <property type="entry name" value="ATPase_AAA_core"/>
</dbReference>
<protein>
    <recommendedName>
        <fullName evidence="1">ATPase AAA-type core domain-containing protein</fullName>
    </recommendedName>
</protein>
<name>A0ABP8QRW4_9BACT</name>
<proteinExistence type="predicted"/>
<dbReference type="PANTHER" id="PTHR43581">
    <property type="entry name" value="ATP/GTP PHOSPHATASE"/>
    <property type="match status" value="1"/>
</dbReference>
<evidence type="ECO:0000313" key="3">
    <source>
        <dbReference type="Proteomes" id="UP001501243"/>
    </source>
</evidence>
<keyword evidence="3" id="KW-1185">Reference proteome</keyword>
<dbReference type="InterPro" id="IPR051396">
    <property type="entry name" value="Bact_Antivir_Def_Nuclease"/>
</dbReference>
<dbReference type="EMBL" id="BAABGQ010000016">
    <property type="protein sequence ID" value="GAA4509208.1"/>
    <property type="molecule type" value="Genomic_DNA"/>
</dbReference>
<comment type="caution">
    <text evidence="2">The sequence shown here is derived from an EMBL/GenBank/DDBJ whole genome shotgun (WGS) entry which is preliminary data.</text>
</comment>
<dbReference type="PANTHER" id="PTHR43581:SF2">
    <property type="entry name" value="EXCINUCLEASE ATPASE SUBUNIT"/>
    <property type="match status" value="1"/>
</dbReference>
<reference evidence="3" key="1">
    <citation type="journal article" date="2019" name="Int. J. Syst. Evol. Microbiol.">
        <title>The Global Catalogue of Microorganisms (GCM) 10K type strain sequencing project: providing services to taxonomists for standard genome sequencing and annotation.</title>
        <authorList>
            <consortium name="The Broad Institute Genomics Platform"/>
            <consortium name="The Broad Institute Genome Sequencing Center for Infectious Disease"/>
            <person name="Wu L."/>
            <person name="Ma J."/>
        </authorList>
    </citation>
    <scope>NUCLEOTIDE SEQUENCE [LARGE SCALE GENOMIC DNA]</scope>
    <source>
        <strain evidence="3">JCM 17841</strain>
    </source>
</reference>
<evidence type="ECO:0000259" key="1">
    <source>
        <dbReference type="Pfam" id="PF13304"/>
    </source>
</evidence>
<gene>
    <name evidence="2" type="ORF">GCM10023172_42370</name>
</gene>